<dbReference type="EMBL" id="JACCBS010000002">
    <property type="protein sequence ID" value="NYE57980.1"/>
    <property type="molecule type" value="Genomic_DNA"/>
</dbReference>
<accession>A0ABX2RAM7</accession>
<dbReference type="PANTHER" id="PTHR31645">
    <property type="entry name" value="OLIGOPEPTIDE TRANSPORTER YGL114W-RELATED"/>
    <property type="match status" value="1"/>
</dbReference>
<feature type="transmembrane region" description="Helical" evidence="6">
    <location>
        <begin position="34"/>
        <end position="54"/>
    </location>
</feature>
<comment type="caution">
    <text evidence="7">The sequence shown here is derived from an EMBL/GenBank/DDBJ whole genome shotgun (WGS) entry which is preliminary data.</text>
</comment>
<feature type="transmembrane region" description="Helical" evidence="6">
    <location>
        <begin position="335"/>
        <end position="354"/>
    </location>
</feature>
<feature type="transmembrane region" description="Helical" evidence="6">
    <location>
        <begin position="388"/>
        <end position="407"/>
    </location>
</feature>
<evidence type="ECO:0000256" key="5">
    <source>
        <dbReference type="ARBA" id="ARBA00023136"/>
    </source>
</evidence>
<evidence type="ECO:0000313" key="8">
    <source>
        <dbReference type="Proteomes" id="UP000604066"/>
    </source>
</evidence>
<dbReference type="Pfam" id="PF03169">
    <property type="entry name" value="OPT"/>
    <property type="match status" value="1"/>
</dbReference>
<feature type="transmembrane region" description="Helical" evidence="6">
    <location>
        <begin position="454"/>
        <end position="477"/>
    </location>
</feature>
<keyword evidence="4 6" id="KW-1133">Transmembrane helix</keyword>
<keyword evidence="2" id="KW-0813">Transport</keyword>
<dbReference type="InterPro" id="IPR004813">
    <property type="entry name" value="OPT"/>
</dbReference>
<keyword evidence="5 6" id="KW-0472">Membrane</keyword>
<feature type="transmembrane region" description="Helical" evidence="6">
    <location>
        <begin position="361"/>
        <end position="382"/>
    </location>
</feature>
<feature type="transmembrane region" description="Helical" evidence="6">
    <location>
        <begin position="616"/>
        <end position="634"/>
    </location>
</feature>
<evidence type="ECO:0000256" key="4">
    <source>
        <dbReference type="ARBA" id="ARBA00022989"/>
    </source>
</evidence>
<reference evidence="7 8" key="1">
    <citation type="submission" date="2020-07" db="EMBL/GenBank/DDBJ databases">
        <title>Genomic Encyclopedia of Type Strains, Phase III (KMG-III): the genomes of soil and plant-associated and newly described type strains.</title>
        <authorList>
            <person name="Whitman W."/>
        </authorList>
    </citation>
    <scope>NUCLEOTIDE SEQUENCE [LARGE SCALE GENOMIC DNA]</scope>
    <source>
        <strain evidence="7 8">DSM 11255</strain>
    </source>
</reference>
<feature type="transmembrane region" description="Helical" evidence="6">
    <location>
        <begin position="101"/>
        <end position="117"/>
    </location>
</feature>
<proteinExistence type="predicted"/>
<gene>
    <name evidence="7" type="ORF">HDG70_001695</name>
</gene>
<dbReference type="InterPro" id="IPR004814">
    <property type="entry name" value="Oligopep_transpt"/>
</dbReference>
<evidence type="ECO:0000313" key="7">
    <source>
        <dbReference type="EMBL" id="NYE57980.1"/>
    </source>
</evidence>
<feature type="transmembrane region" description="Helical" evidence="6">
    <location>
        <begin position="181"/>
        <end position="201"/>
    </location>
</feature>
<dbReference type="Proteomes" id="UP000604066">
    <property type="component" value="Unassembled WGS sequence"/>
</dbReference>
<feature type="transmembrane region" description="Helical" evidence="6">
    <location>
        <begin position="247"/>
        <end position="267"/>
    </location>
</feature>
<evidence type="ECO:0000256" key="6">
    <source>
        <dbReference type="SAM" id="Phobius"/>
    </source>
</evidence>
<evidence type="ECO:0000256" key="2">
    <source>
        <dbReference type="ARBA" id="ARBA00022448"/>
    </source>
</evidence>
<name>A0ABX2RAM7_9THEO</name>
<keyword evidence="8" id="KW-1185">Reference proteome</keyword>
<feature type="transmembrane region" description="Helical" evidence="6">
    <location>
        <begin position="221"/>
        <end position="241"/>
    </location>
</feature>
<feature type="transmembrane region" description="Helical" evidence="6">
    <location>
        <begin position="530"/>
        <end position="553"/>
    </location>
</feature>
<dbReference type="InterPro" id="IPR045035">
    <property type="entry name" value="YSL-like"/>
</dbReference>
<keyword evidence="3 6" id="KW-0812">Transmembrane</keyword>
<protein>
    <submittedName>
        <fullName evidence="7">OPT family oligopeptide transporter</fullName>
    </submittedName>
</protein>
<feature type="transmembrane region" description="Helical" evidence="6">
    <location>
        <begin position="419"/>
        <end position="442"/>
    </location>
</feature>
<feature type="transmembrane region" description="Helical" evidence="6">
    <location>
        <begin position="574"/>
        <end position="596"/>
    </location>
</feature>
<feature type="transmembrane region" description="Helical" evidence="6">
    <location>
        <begin position="60"/>
        <end position="80"/>
    </location>
</feature>
<feature type="transmembrane region" description="Helical" evidence="6">
    <location>
        <begin position="123"/>
        <end position="144"/>
    </location>
</feature>
<evidence type="ECO:0000256" key="3">
    <source>
        <dbReference type="ARBA" id="ARBA00022692"/>
    </source>
</evidence>
<sequence>MEKKGLSHTAYGGIPGDQYEPYVPPTTRLPEMTVVSLIMGILLALLFGATNTYLGLKVGMTVSASIPGAVIGTAIIRGLLRKQNILETNIIQAIGSAGESIASGVMFTLPALIIWGFKDQFTLAKIAVVATLGTILGVLFVVPLRKNLTVDEHGILPYPEGMATAEVLVAGQVGGQSASGILWGGLIGGIYKLLSGAFGLFKEEIEWNIPGFKNGVFGFDILASLMGVGFIVGLEIGLYMFAGGLLAWFVLIPLISYFGAGVPNPIFPSTVPIAQMDAWAIWSKYIRYIGAGAVAAGGFISLGRSLPMIINSFKAAMGGLAKGQSGEQKRTNQDISVVAIFFGVLGVFITALIVPQMKVTWMGALSIVLFGFFFAAVSARIAGLVGVSNLPVSGMTIAALLASTLLLKAIGIVGTKGMIAAITTGATICVAISIAGSLAQNLKTGYIIGATPKYVQIGVLIGGIASTIVVGWVILMLNQAYGLGTDKIPAPQATLMSMVVKGVMTGTLPWALVLSGVVIGIILAVLKLPILPVAIGLYLPLHLSTGVLAGGVIRWFIDRAFSGETLKEKVEKGILFSSGLIAGDALMGIVIAFLAYKGLSEKVAIFSKLPIAGNPWWGLVMFVVLGLILYRYVAGNKKEA</sequence>
<dbReference type="NCBIfam" id="TIGR00733">
    <property type="entry name" value="OPT family oligopeptide transporter"/>
    <property type="match status" value="1"/>
</dbReference>
<comment type="subcellular location">
    <subcellularLocation>
        <location evidence="1">Membrane</location>
        <topology evidence="1">Multi-pass membrane protein</topology>
    </subcellularLocation>
</comment>
<dbReference type="RefSeq" id="WP_028052625.1">
    <property type="nucleotide sequence ID" value="NZ_ATYG01000024.1"/>
</dbReference>
<feature type="transmembrane region" description="Helical" evidence="6">
    <location>
        <begin position="498"/>
        <end position="524"/>
    </location>
</feature>
<evidence type="ECO:0000256" key="1">
    <source>
        <dbReference type="ARBA" id="ARBA00004141"/>
    </source>
</evidence>
<organism evidence="7 8">
    <name type="scientific">Carboxydothermus ferrireducens DSM 11255</name>
    <dbReference type="NCBI Taxonomy" id="1119529"/>
    <lineage>
        <taxon>Bacteria</taxon>
        <taxon>Bacillati</taxon>
        <taxon>Bacillota</taxon>
        <taxon>Clostridia</taxon>
        <taxon>Thermoanaerobacterales</taxon>
        <taxon>Thermoanaerobacteraceae</taxon>
        <taxon>Carboxydothermus</taxon>
    </lineage>
</organism>
<dbReference type="PANTHER" id="PTHR31645:SF0">
    <property type="entry name" value="OLIGOPEPTIDE TRANSPORTER YGL114W-RELATED"/>
    <property type="match status" value="1"/>
</dbReference>